<comment type="similarity">
    <text evidence="1">Belongs to the NAD(P)H dehydrogenase (quinone) family.</text>
</comment>
<evidence type="ECO:0000259" key="3">
    <source>
        <dbReference type="Pfam" id="PF02525"/>
    </source>
</evidence>
<keyword evidence="5" id="KW-1185">Reference proteome</keyword>
<accession>A0A2T5GK48</accession>
<dbReference type="GO" id="GO:0003955">
    <property type="term" value="F:NAD(P)H dehydrogenase (quinone) activity"/>
    <property type="evidence" value="ECO:0007669"/>
    <property type="project" value="TreeGrafter"/>
</dbReference>
<proteinExistence type="inferred from homology"/>
<dbReference type="PANTHER" id="PTHR10204">
    <property type="entry name" value="NAD P H OXIDOREDUCTASE-RELATED"/>
    <property type="match status" value="1"/>
</dbReference>
<reference evidence="4 5" key="1">
    <citation type="submission" date="2018-04" db="EMBL/GenBank/DDBJ databases">
        <title>Genomic Encyclopedia of Type Strains, Phase III (KMG-III): the genomes of soil and plant-associated and newly described type strains.</title>
        <authorList>
            <person name="Whitman W."/>
        </authorList>
    </citation>
    <scope>NUCLEOTIDE SEQUENCE [LARGE SCALE GENOMIC DNA]</scope>
    <source>
        <strain evidence="4 5">MA101b</strain>
    </source>
</reference>
<dbReference type="Pfam" id="PF02525">
    <property type="entry name" value="Flavodoxin_2"/>
    <property type="match status" value="1"/>
</dbReference>
<gene>
    <name evidence="4" type="ORF">C8J26_2555</name>
</gene>
<dbReference type="GO" id="GO:0005829">
    <property type="term" value="C:cytosol"/>
    <property type="evidence" value="ECO:0007669"/>
    <property type="project" value="TreeGrafter"/>
</dbReference>
<dbReference type="PANTHER" id="PTHR10204:SF34">
    <property type="entry name" value="NAD(P)H DEHYDROGENASE [QUINONE] 1 ISOFORM 1"/>
    <property type="match status" value="1"/>
</dbReference>
<dbReference type="RefSeq" id="WP_107958397.1">
    <property type="nucleotide sequence ID" value="NZ_QAOG01000004.1"/>
</dbReference>
<evidence type="ECO:0000256" key="1">
    <source>
        <dbReference type="ARBA" id="ARBA00006252"/>
    </source>
</evidence>
<dbReference type="InterPro" id="IPR003680">
    <property type="entry name" value="Flavodoxin_fold"/>
</dbReference>
<dbReference type="SUPFAM" id="SSF52218">
    <property type="entry name" value="Flavoproteins"/>
    <property type="match status" value="1"/>
</dbReference>
<evidence type="ECO:0000313" key="5">
    <source>
        <dbReference type="Proteomes" id="UP000244189"/>
    </source>
</evidence>
<dbReference type="AlphaFoldDB" id="A0A2T5GK48"/>
<protein>
    <submittedName>
        <fullName evidence="4">NAD(P)H dehydrogenase (Quinone)</fullName>
    </submittedName>
</protein>
<evidence type="ECO:0000313" key="4">
    <source>
        <dbReference type="EMBL" id="PTQ59703.1"/>
    </source>
</evidence>
<dbReference type="EMBL" id="QAOG01000004">
    <property type="protein sequence ID" value="PTQ59703.1"/>
    <property type="molecule type" value="Genomic_DNA"/>
</dbReference>
<sequence length="227" mass="24538">MIVDERTSPGGGHAVILCHPDPASFNHAIARTYRDTVIAAGQRVVLRDLYAIGFDPVLTAAERPTLPSPACRQDVLDEIAAIDGCEVFVLIYPIWFGSAPAMLKGYVERVFGAGVKPEPMQGRVRTNLLGGRRLLSFSTSAANKTWLDEQGQGQGLNAIFDQYIVHAFGMRSQEHRRFTQIVPGLTPSAASLHLQDVAAQARRTCAQIAFGDEALLADPGLVARIAC</sequence>
<organism evidence="4 5">
    <name type="scientific">Sphingomonas aurantiaca</name>
    <dbReference type="NCBI Taxonomy" id="185949"/>
    <lineage>
        <taxon>Bacteria</taxon>
        <taxon>Pseudomonadati</taxon>
        <taxon>Pseudomonadota</taxon>
        <taxon>Alphaproteobacteria</taxon>
        <taxon>Sphingomonadales</taxon>
        <taxon>Sphingomonadaceae</taxon>
        <taxon>Sphingomonas</taxon>
    </lineage>
</organism>
<feature type="domain" description="Flavodoxin-like fold" evidence="3">
    <location>
        <begin position="15"/>
        <end position="190"/>
    </location>
</feature>
<dbReference type="InterPro" id="IPR051545">
    <property type="entry name" value="NAD(P)H_dehydrogenase_qn"/>
</dbReference>
<comment type="caution">
    <text evidence="4">The sequence shown here is derived from an EMBL/GenBank/DDBJ whole genome shotgun (WGS) entry which is preliminary data.</text>
</comment>
<evidence type="ECO:0000256" key="2">
    <source>
        <dbReference type="ARBA" id="ARBA00023002"/>
    </source>
</evidence>
<dbReference type="InterPro" id="IPR029039">
    <property type="entry name" value="Flavoprotein-like_sf"/>
</dbReference>
<keyword evidence="2" id="KW-0560">Oxidoreductase</keyword>
<dbReference type="Gene3D" id="3.40.50.360">
    <property type="match status" value="1"/>
</dbReference>
<dbReference type="Proteomes" id="UP000244189">
    <property type="component" value="Unassembled WGS sequence"/>
</dbReference>
<name>A0A2T5GK48_9SPHN</name>